<dbReference type="Gene3D" id="1.20.58.1790">
    <property type="entry name" value="JHP933, helical tail domain"/>
    <property type="match status" value="1"/>
</dbReference>
<organism evidence="1">
    <name type="scientific">Thermofilum adornatum</name>
    <dbReference type="NCBI Taxonomy" id="1365176"/>
    <lineage>
        <taxon>Archaea</taxon>
        <taxon>Thermoproteota</taxon>
        <taxon>Thermoprotei</taxon>
        <taxon>Thermofilales</taxon>
        <taxon>Thermofilaceae</taxon>
        <taxon>Thermofilum</taxon>
    </lineage>
</organism>
<comment type="caution">
    <text evidence="1">The sequence shown here is derived from an EMBL/GenBank/DDBJ whole genome shotgun (WGS) entry which is preliminary data.</text>
</comment>
<evidence type="ECO:0008006" key="2">
    <source>
        <dbReference type="Google" id="ProtNLM"/>
    </source>
</evidence>
<dbReference type="InterPro" id="IPR043519">
    <property type="entry name" value="NT_sf"/>
</dbReference>
<name>A0A7C1CGY4_9CREN</name>
<gene>
    <name evidence="1" type="ORF">ENN26_08230</name>
</gene>
<dbReference type="Gene3D" id="3.10.450.620">
    <property type="entry name" value="JHP933, nucleotidyltransferase-like core domain"/>
    <property type="match status" value="1"/>
</dbReference>
<dbReference type="AlphaFoldDB" id="A0A7C1CGY4"/>
<proteinExistence type="predicted"/>
<accession>A0A7C1CGY4</accession>
<dbReference type="SUPFAM" id="SSF81301">
    <property type="entry name" value="Nucleotidyltransferase"/>
    <property type="match status" value="1"/>
</dbReference>
<dbReference type="InterPro" id="IPR014942">
    <property type="entry name" value="AbiEii"/>
</dbReference>
<sequence>MSFPLRKVLKGKLLKIAETQDAVMLYLVERGVDFILHGGTAIWRIYGGKRLSIDIDIYAEKPEEIIKILRDAFRIDRSKVTSTGVAYVRVYGTESIEIDVTPISGNLEKIQGDYRLIDGTTIVVWTLKPEALLLEKATAYTERCKARDLYDVYYLLDICDPHFSAEVARKLLQALCEPRDMEALHELILVGLAPTFSTFKRKVEKYASQEI</sequence>
<dbReference type="Pfam" id="PF08843">
    <property type="entry name" value="AbiEii"/>
    <property type="match status" value="1"/>
</dbReference>
<reference evidence="1" key="1">
    <citation type="journal article" date="2020" name="mSystems">
        <title>Genome- and Community-Level Interaction Insights into Carbon Utilization and Element Cycling Functions of Hydrothermarchaeota in Hydrothermal Sediment.</title>
        <authorList>
            <person name="Zhou Z."/>
            <person name="Liu Y."/>
            <person name="Xu W."/>
            <person name="Pan J."/>
            <person name="Luo Z.H."/>
            <person name="Li M."/>
        </authorList>
    </citation>
    <scope>NUCLEOTIDE SEQUENCE [LARGE SCALE GENOMIC DNA]</scope>
    <source>
        <strain evidence="1">SpSt-116</strain>
    </source>
</reference>
<protein>
    <recommendedName>
        <fullName evidence="2">Nucleotidyl transferase AbiEii/AbiGii toxin family protein</fullName>
    </recommendedName>
</protein>
<dbReference type="EMBL" id="DSAY01000149">
    <property type="protein sequence ID" value="HDP15738.1"/>
    <property type="molecule type" value="Genomic_DNA"/>
</dbReference>
<evidence type="ECO:0000313" key="1">
    <source>
        <dbReference type="EMBL" id="HDP15738.1"/>
    </source>
</evidence>